<name>A0A8T2NNX5_9TELE</name>
<organism evidence="2 3">
    <name type="scientific">Albula glossodonta</name>
    <name type="common">roundjaw bonefish</name>
    <dbReference type="NCBI Taxonomy" id="121402"/>
    <lineage>
        <taxon>Eukaryota</taxon>
        <taxon>Metazoa</taxon>
        <taxon>Chordata</taxon>
        <taxon>Craniata</taxon>
        <taxon>Vertebrata</taxon>
        <taxon>Euteleostomi</taxon>
        <taxon>Actinopterygii</taxon>
        <taxon>Neopterygii</taxon>
        <taxon>Teleostei</taxon>
        <taxon>Albuliformes</taxon>
        <taxon>Albulidae</taxon>
        <taxon>Albula</taxon>
    </lineage>
</organism>
<proteinExistence type="predicted"/>
<accession>A0A8T2NNX5</accession>
<dbReference type="PANTHER" id="PTHR31594">
    <property type="entry name" value="AIG1-TYPE G DOMAIN-CONTAINING PROTEIN"/>
    <property type="match status" value="1"/>
</dbReference>
<evidence type="ECO:0000313" key="3">
    <source>
        <dbReference type="Proteomes" id="UP000824540"/>
    </source>
</evidence>
<evidence type="ECO:0000313" key="2">
    <source>
        <dbReference type="EMBL" id="KAG9342065.1"/>
    </source>
</evidence>
<evidence type="ECO:0000259" key="1">
    <source>
        <dbReference type="Pfam" id="PF24674"/>
    </source>
</evidence>
<keyword evidence="3" id="KW-1185">Reference proteome</keyword>
<dbReference type="InterPro" id="IPR052090">
    <property type="entry name" value="Cytolytic_pore-forming_toxin"/>
</dbReference>
<dbReference type="EMBL" id="JAFBMS010000030">
    <property type="protein sequence ID" value="KAG9342065.1"/>
    <property type="molecule type" value="Genomic_DNA"/>
</dbReference>
<reference evidence="2" key="1">
    <citation type="thesis" date="2021" institute="BYU ScholarsArchive" country="Provo, UT, USA">
        <title>Applications of and Algorithms for Genome Assembly and Genomic Analyses with an Emphasis on Marine Teleosts.</title>
        <authorList>
            <person name="Pickett B.D."/>
        </authorList>
    </citation>
    <scope>NUCLEOTIDE SEQUENCE</scope>
    <source>
        <strain evidence="2">HI-2016</strain>
    </source>
</reference>
<protein>
    <recommendedName>
        <fullName evidence="1">SNTX MACPF/CDC-like domain-containing protein</fullName>
    </recommendedName>
</protein>
<comment type="caution">
    <text evidence="2">The sequence shown here is derived from an EMBL/GenBank/DDBJ whole genome shotgun (WGS) entry which is preliminary data.</text>
</comment>
<dbReference type="OrthoDB" id="8954335at2759"/>
<sequence>MSCVSHTLMTEGQRFSVNTSLYFAISRAIYEFTCPHISTEMDSKVIEVAALGRPLHPGMLYDCRSDTFTPGVSLWDEAAIKRDMSVKPQPRSSFHFTAFDSLSEKANLLDVSASLKASFLGGLVEVGGSASYLNDRASSMHQCRVTMQYKQTTEFKQLTMTQLGKVTYPQVFDQKTATHVVTAVLYGAEAFMVFDQMASDDKENKISRGTWT</sequence>
<dbReference type="PANTHER" id="PTHR31594:SF11">
    <property type="entry name" value="NEOVERRUCOTOXIN SUBUNIT ALPHA-LIKE ISOFORM X1-RELATED"/>
    <property type="match status" value="1"/>
</dbReference>
<dbReference type="Proteomes" id="UP000824540">
    <property type="component" value="Unassembled WGS sequence"/>
</dbReference>
<feature type="domain" description="SNTX MACPF/CDC-like" evidence="1">
    <location>
        <begin position="48"/>
        <end position="205"/>
    </location>
</feature>
<gene>
    <name evidence="2" type="ORF">JZ751_017062</name>
</gene>
<dbReference type="InterPro" id="IPR056072">
    <property type="entry name" value="SNTX_MACPF/CDC-like_dom"/>
</dbReference>
<dbReference type="Pfam" id="PF24674">
    <property type="entry name" value="MACPF_SNTX"/>
    <property type="match status" value="1"/>
</dbReference>
<dbReference type="AlphaFoldDB" id="A0A8T2NNX5"/>